<sequence length="295" mass="31404">MSDNLRGALLMTLAMAGFALEDMFIKLLSGTIPVGQILFMLGASGALVFGLFANAKGQKLFSADMASRAMIIRNIGEVVGTVGFVLGFVLASLSTASAILQATPLVVTLGAALFLGAQVGWKRWMAILAGLFGVLLIVRPGMAGFEPASLWAVIGVLGLATRDLATRAAPMRISGFQMSAWAFGLMAPTGLAMMWVMGSRAVWPEGLQLAYLACTLIIGVIAYYMVVAAMRVGDIPVVTPFRYTRMVFALFVALLVFGERPDTLTYIGAAIIVAAGLFTLWRETRRPSLGRARQV</sequence>
<evidence type="ECO:0000256" key="1">
    <source>
        <dbReference type="SAM" id="Phobius"/>
    </source>
</evidence>
<reference evidence="3 6" key="2">
    <citation type="submission" date="2016-01" db="EMBL/GenBank/DDBJ databases">
        <authorList>
            <person name="Varghese N."/>
        </authorList>
    </citation>
    <scope>NUCLEOTIDE SEQUENCE [LARGE SCALE GENOMIC DNA]</scope>
    <source>
        <strain evidence="3 6">HL-91</strain>
    </source>
</reference>
<feature type="transmembrane region" description="Helical" evidence="1">
    <location>
        <begin position="7"/>
        <end position="28"/>
    </location>
</feature>
<keyword evidence="1" id="KW-1133">Transmembrane helix</keyword>
<organism evidence="4 5">
    <name type="scientific">Roseibaca calidilacus</name>
    <dbReference type="NCBI Taxonomy" id="1666912"/>
    <lineage>
        <taxon>Bacteria</taxon>
        <taxon>Pseudomonadati</taxon>
        <taxon>Pseudomonadota</taxon>
        <taxon>Alphaproteobacteria</taxon>
        <taxon>Rhodobacterales</taxon>
        <taxon>Paracoccaceae</taxon>
        <taxon>Roseinatronobacter</taxon>
    </lineage>
</organism>
<protein>
    <submittedName>
        <fullName evidence="4">DMT famliy transporter</fullName>
    </submittedName>
    <submittedName>
        <fullName evidence="3">EamA-like transporter family protein</fullName>
    </submittedName>
</protein>
<feature type="transmembrane region" description="Helical" evidence="1">
    <location>
        <begin position="34"/>
        <end position="53"/>
    </location>
</feature>
<keyword evidence="1" id="KW-0812">Transmembrane</keyword>
<evidence type="ECO:0000313" key="4">
    <source>
        <dbReference type="EMBL" id="KPP90922.1"/>
    </source>
</evidence>
<reference evidence="4 5" key="1">
    <citation type="submission" date="2015-09" db="EMBL/GenBank/DDBJ databases">
        <title>Identification and resolution of microdiversity through metagenomic sequencing of parallel consortia.</title>
        <authorList>
            <person name="Nelson W.C."/>
            <person name="Romine M.F."/>
            <person name="Lindemann S.R."/>
        </authorList>
    </citation>
    <scope>NUCLEOTIDE SEQUENCE [LARGE SCALE GENOMIC DNA]</scope>
    <source>
        <strain evidence="4">HL-91</strain>
    </source>
</reference>
<dbReference type="InterPro" id="IPR037185">
    <property type="entry name" value="EmrE-like"/>
</dbReference>
<dbReference type="Proteomes" id="UP000050413">
    <property type="component" value="Unassembled WGS sequence"/>
</dbReference>
<dbReference type="EMBL" id="FBYC01000004">
    <property type="protein sequence ID" value="CUX83806.1"/>
    <property type="molecule type" value="Genomic_DNA"/>
</dbReference>
<feature type="domain" description="EamA" evidence="2">
    <location>
        <begin position="6"/>
        <end position="138"/>
    </location>
</feature>
<dbReference type="Proteomes" id="UP000182045">
    <property type="component" value="Unassembled WGS sequence"/>
</dbReference>
<evidence type="ECO:0000259" key="2">
    <source>
        <dbReference type="Pfam" id="PF00892"/>
    </source>
</evidence>
<dbReference type="PATRIC" id="fig|1666912.4.peg.2906"/>
<dbReference type="SUPFAM" id="SSF103481">
    <property type="entry name" value="Multidrug resistance efflux transporter EmrE"/>
    <property type="match status" value="2"/>
</dbReference>
<feature type="transmembrane region" description="Helical" evidence="1">
    <location>
        <begin position="242"/>
        <end position="258"/>
    </location>
</feature>
<evidence type="ECO:0000313" key="6">
    <source>
        <dbReference type="Proteomes" id="UP000182045"/>
    </source>
</evidence>
<feature type="transmembrane region" description="Helical" evidence="1">
    <location>
        <begin position="74"/>
        <end position="93"/>
    </location>
</feature>
<feature type="transmembrane region" description="Helical" evidence="1">
    <location>
        <begin position="264"/>
        <end position="281"/>
    </location>
</feature>
<dbReference type="STRING" id="1666912.Ga0058931_3192"/>
<comment type="caution">
    <text evidence="4">The sequence shown here is derived from an EMBL/GenBank/DDBJ whole genome shotgun (WGS) entry which is preliminary data.</text>
</comment>
<feature type="transmembrane region" description="Helical" evidence="1">
    <location>
        <begin position="209"/>
        <end position="230"/>
    </location>
</feature>
<keyword evidence="6" id="KW-1185">Reference proteome</keyword>
<dbReference type="Pfam" id="PF00892">
    <property type="entry name" value="EamA"/>
    <property type="match status" value="2"/>
</dbReference>
<feature type="transmembrane region" description="Helical" evidence="1">
    <location>
        <begin position="148"/>
        <end position="166"/>
    </location>
</feature>
<dbReference type="RefSeq" id="WP_072247220.1">
    <property type="nucleotide sequence ID" value="NZ_FBYC01000004.1"/>
</dbReference>
<gene>
    <name evidence="3" type="ORF">Ga0058931_3192</name>
    <name evidence="4" type="ORF">HLUCCA05_05760</name>
</gene>
<dbReference type="InterPro" id="IPR000620">
    <property type="entry name" value="EamA_dom"/>
</dbReference>
<dbReference type="AlphaFoldDB" id="A0A0P7WJQ6"/>
<name>A0A0P7WJQ6_9RHOB</name>
<dbReference type="OrthoDB" id="7165334at2"/>
<dbReference type="PANTHER" id="PTHR22911:SF135">
    <property type="entry name" value="BLR4310 PROTEIN"/>
    <property type="match status" value="1"/>
</dbReference>
<feature type="domain" description="EamA" evidence="2">
    <location>
        <begin position="149"/>
        <end position="279"/>
    </location>
</feature>
<evidence type="ECO:0000313" key="3">
    <source>
        <dbReference type="EMBL" id="CUX83806.1"/>
    </source>
</evidence>
<feature type="transmembrane region" description="Helical" evidence="1">
    <location>
        <begin position="99"/>
        <end position="117"/>
    </location>
</feature>
<proteinExistence type="predicted"/>
<dbReference type="EMBL" id="LJSG01000016">
    <property type="protein sequence ID" value="KPP90922.1"/>
    <property type="molecule type" value="Genomic_DNA"/>
</dbReference>
<dbReference type="Gene3D" id="1.10.3730.20">
    <property type="match status" value="1"/>
</dbReference>
<accession>A0A0P7WJQ6</accession>
<dbReference type="GO" id="GO:0016020">
    <property type="term" value="C:membrane"/>
    <property type="evidence" value="ECO:0007669"/>
    <property type="project" value="InterPro"/>
</dbReference>
<dbReference type="PANTHER" id="PTHR22911">
    <property type="entry name" value="ACYL-MALONYL CONDENSING ENZYME-RELATED"/>
    <property type="match status" value="1"/>
</dbReference>
<evidence type="ECO:0000313" key="5">
    <source>
        <dbReference type="Proteomes" id="UP000050413"/>
    </source>
</evidence>
<feature type="transmembrane region" description="Helical" evidence="1">
    <location>
        <begin position="178"/>
        <end position="197"/>
    </location>
</feature>
<keyword evidence="1" id="KW-0472">Membrane</keyword>
<feature type="transmembrane region" description="Helical" evidence="1">
    <location>
        <begin position="124"/>
        <end position="142"/>
    </location>
</feature>